<dbReference type="Proteomes" id="UP000243459">
    <property type="component" value="Chromosome 4"/>
</dbReference>
<feature type="compositionally biased region" description="Low complexity" evidence="5">
    <location>
        <begin position="360"/>
        <end position="372"/>
    </location>
</feature>
<feature type="region of interest" description="Disordered" evidence="5">
    <location>
        <begin position="348"/>
        <end position="377"/>
    </location>
</feature>
<dbReference type="GO" id="GO:0008270">
    <property type="term" value="F:zinc ion binding"/>
    <property type="evidence" value="ECO:0007669"/>
    <property type="project" value="UniProtKB-KW"/>
</dbReference>
<protein>
    <recommendedName>
        <fullName evidence="7">RING-type domain-containing protein</fullName>
    </recommendedName>
</protein>
<dbReference type="Pfam" id="PF16041">
    <property type="entry name" value="APD1-4_M"/>
    <property type="match status" value="1"/>
</dbReference>
<dbReference type="InterPro" id="IPR032010">
    <property type="entry name" value="APD1-4_M"/>
</dbReference>
<dbReference type="PROSITE" id="PS50089">
    <property type="entry name" value="ZF_RING_2"/>
    <property type="match status" value="1"/>
</dbReference>
<feature type="transmembrane region" description="Helical" evidence="6">
    <location>
        <begin position="69"/>
        <end position="95"/>
    </location>
</feature>
<feature type="transmembrane region" description="Helical" evidence="6">
    <location>
        <begin position="311"/>
        <end position="332"/>
    </location>
</feature>
<dbReference type="EMBL" id="CM007384">
    <property type="protein sequence ID" value="ONK72150.1"/>
    <property type="molecule type" value="Genomic_DNA"/>
</dbReference>
<gene>
    <name evidence="8" type="ORF">A4U43_C04F16310</name>
</gene>
<dbReference type="GO" id="GO:0009705">
    <property type="term" value="C:plant-type vacuole membrane"/>
    <property type="evidence" value="ECO:0007669"/>
    <property type="project" value="TreeGrafter"/>
</dbReference>
<dbReference type="Pfam" id="PF13920">
    <property type="entry name" value="zf-C3HC4_3"/>
    <property type="match status" value="1"/>
</dbReference>
<feature type="compositionally biased region" description="Low complexity" evidence="5">
    <location>
        <begin position="19"/>
        <end position="30"/>
    </location>
</feature>
<evidence type="ECO:0000313" key="9">
    <source>
        <dbReference type="Proteomes" id="UP000243459"/>
    </source>
</evidence>
<feature type="region of interest" description="Disordered" evidence="5">
    <location>
        <begin position="19"/>
        <end position="43"/>
    </location>
</feature>
<keyword evidence="9" id="KW-1185">Reference proteome</keyword>
<dbReference type="PANTHER" id="PTHR46858">
    <property type="entry name" value="OS05G0521000 PROTEIN"/>
    <property type="match status" value="1"/>
</dbReference>
<keyword evidence="3" id="KW-0862">Zinc</keyword>
<dbReference type="InterPro" id="IPR001841">
    <property type="entry name" value="Znf_RING"/>
</dbReference>
<evidence type="ECO:0000256" key="6">
    <source>
        <dbReference type="SAM" id="Phobius"/>
    </source>
</evidence>
<evidence type="ECO:0000259" key="7">
    <source>
        <dbReference type="PROSITE" id="PS50089"/>
    </source>
</evidence>
<evidence type="ECO:0000256" key="1">
    <source>
        <dbReference type="ARBA" id="ARBA00022723"/>
    </source>
</evidence>
<dbReference type="SMART" id="SM00184">
    <property type="entry name" value="RING"/>
    <property type="match status" value="1"/>
</dbReference>
<dbReference type="GO" id="GO:0005768">
    <property type="term" value="C:endosome"/>
    <property type="evidence" value="ECO:0007669"/>
    <property type="project" value="TreeGrafter"/>
</dbReference>
<evidence type="ECO:0000313" key="8">
    <source>
        <dbReference type="EMBL" id="ONK72150.1"/>
    </source>
</evidence>
<dbReference type="Pfam" id="PF16040">
    <property type="entry name" value="APD1-4_N"/>
    <property type="match status" value="1"/>
</dbReference>
<dbReference type="OMA" id="MENPEPD"/>
<dbReference type="SUPFAM" id="SSF57850">
    <property type="entry name" value="RING/U-box"/>
    <property type="match status" value="1"/>
</dbReference>
<evidence type="ECO:0000256" key="4">
    <source>
        <dbReference type="PROSITE-ProRule" id="PRU00175"/>
    </source>
</evidence>
<dbReference type="OrthoDB" id="3045089at2759"/>
<keyword evidence="2 4" id="KW-0863">Zinc-finger</keyword>
<dbReference type="GO" id="GO:0016567">
    <property type="term" value="P:protein ubiquitination"/>
    <property type="evidence" value="ECO:0007669"/>
    <property type="project" value="TreeGrafter"/>
</dbReference>
<dbReference type="GO" id="GO:0061630">
    <property type="term" value="F:ubiquitin protein ligase activity"/>
    <property type="evidence" value="ECO:0007669"/>
    <property type="project" value="TreeGrafter"/>
</dbReference>
<keyword evidence="6" id="KW-1133">Transmembrane helix</keyword>
<accession>A0A5P1F6N3</accession>
<evidence type="ECO:0000256" key="5">
    <source>
        <dbReference type="SAM" id="MobiDB-lite"/>
    </source>
</evidence>
<evidence type="ECO:0000256" key="3">
    <source>
        <dbReference type="ARBA" id="ARBA00022833"/>
    </source>
</evidence>
<proteinExistence type="predicted"/>
<sequence length="450" mass="49694">MDEVIPLSPSLDSLLITSPLPPSSSSSSSSHHANQEPPSPPGTSISYRVRVLVNNSTPSTTRYDIFPCIVILLTFCFFASLVSIVGIFGSVDLVLGPNCSRLVQANTFFVQDVEVKTVGETGHGVAMLYAFPKPPPLDVQTTWSENYDVSIPANFHKEWIYYLNDKAQINISYTVKANTSQPLILVVAQGSESLNQWLEDPSHPSTQLSWNLITGNDTIQLNVEKPSDYYIAVGNLNEQEMEVRLDFRFQTLLYNTTGAHYKCFLGHSLCVSRLFFLSESVAILTTSGPQQDAKNDEWYVKLSYGPRWTSYIIGSGVITTVFLLTLKIILLLCSLNGVSQQNTNITTERRPLLPNKDNDSSSLGSSYDSVSNGDDVEEPLTVSSKLVNEGEADETCRLCAICCDAQRDSFFLPCGHCATCFTCATRIADEAGACPICRRRMKKVRKIFTV</sequence>
<dbReference type="InterPro" id="IPR032008">
    <property type="entry name" value="APD1-4_N"/>
</dbReference>
<evidence type="ECO:0000256" key="2">
    <source>
        <dbReference type="ARBA" id="ARBA00022771"/>
    </source>
</evidence>
<feature type="compositionally biased region" description="Basic and acidic residues" evidence="5">
    <location>
        <begin position="348"/>
        <end position="359"/>
    </location>
</feature>
<keyword evidence="6" id="KW-0472">Membrane</keyword>
<dbReference type="PANTHER" id="PTHR46858:SF5">
    <property type="entry name" value="E3 UBIQUITIN-PROTEIN LIGASE APD1-RELATED"/>
    <property type="match status" value="1"/>
</dbReference>
<dbReference type="AlphaFoldDB" id="A0A5P1F6N3"/>
<feature type="domain" description="RING-type" evidence="7">
    <location>
        <begin position="399"/>
        <end position="438"/>
    </location>
</feature>
<reference evidence="9" key="1">
    <citation type="journal article" date="2017" name="Nat. Commun.">
        <title>The asparagus genome sheds light on the origin and evolution of a young Y chromosome.</title>
        <authorList>
            <person name="Harkess A."/>
            <person name="Zhou J."/>
            <person name="Xu C."/>
            <person name="Bowers J.E."/>
            <person name="Van der Hulst R."/>
            <person name="Ayyampalayam S."/>
            <person name="Mercati F."/>
            <person name="Riccardi P."/>
            <person name="McKain M.R."/>
            <person name="Kakrana A."/>
            <person name="Tang H."/>
            <person name="Ray J."/>
            <person name="Groenendijk J."/>
            <person name="Arikit S."/>
            <person name="Mathioni S.M."/>
            <person name="Nakano M."/>
            <person name="Shan H."/>
            <person name="Telgmann-Rauber A."/>
            <person name="Kanno A."/>
            <person name="Yue Z."/>
            <person name="Chen H."/>
            <person name="Li W."/>
            <person name="Chen Y."/>
            <person name="Xu X."/>
            <person name="Zhang Y."/>
            <person name="Luo S."/>
            <person name="Chen H."/>
            <person name="Gao J."/>
            <person name="Mao Z."/>
            <person name="Pires J.C."/>
            <person name="Luo M."/>
            <person name="Kudrna D."/>
            <person name="Wing R.A."/>
            <person name="Meyers B.C."/>
            <person name="Yi K."/>
            <person name="Kong H."/>
            <person name="Lavrijsen P."/>
            <person name="Sunseri F."/>
            <person name="Falavigna A."/>
            <person name="Ye Y."/>
            <person name="Leebens-Mack J.H."/>
            <person name="Chen G."/>
        </authorList>
    </citation>
    <scope>NUCLEOTIDE SEQUENCE [LARGE SCALE GENOMIC DNA]</scope>
    <source>
        <strain evidence="9">cv. DH0086</strain>
    </source>
</reference>
<dbReference type="InterPro" id="IPR013083">
    <property type="entry name" value="Znf_RING/FYVE/PHD"/>
</dbReference>
<name>A0A5P1F6N3_ASPOF</name>
<organism evidence="8 9">
    <name type="scientific">Asparagus officinalis</name>
    <name type="common">Garden asparagus</name>
    <dbReference type="NCBI Taxonomy" id="4686"/>
    <lineage>
        <taxon>Eukaryota</taxon>
        <taxon>Viridiplantae</taxon>
        <taxon>Streptophyta</taxon>
        <taxon>Embryophyta</taxon>
        <taxon>Tracheophyta</taxon>
        <taxon>Spermatophyta</taxon>
        <taxon>Magnoliopsida</taxon>
        <taxon>Liliopsida</taxon>
        <taxon>Asparagales</taxon>
        <taxon>Asparagaceae</taxon>
        <taxon>Asparagoideae</taxon>
        <taxon>Asparagus</taxon>
    </lineage>
</organism>
<dbReference type="Gramene" id="ONK72150">
    <property type="protein sequence ID" value="ONK72150"/>
    <property type="gene ID" value="A4U43_C04F16310"/>
</dbReference>
<dbReference type="Gene3D" id="3.30.40.10">
    <property type="entry name" value="Zinc/RING finger domain, C3HC4 (zinc finger)"/>
    <property type="match status" value="1"/>
</dbReference>
<keyword evidence="6" id="KW-0812">Transmembrane</keyword>
<keyword evidence="1" id="KW-0479">Metal-binding</keyword>